<feature type="non-terminal residue" evidence="2">
    <location>
        <position position="1"/>
    </location>
</feature>
<name>A0A9N9J553_9GLOM</name>
<dbReference type="Proteomes" id="UP000789570">
    <property type="component" value="Unassembled WGS sequence"/>
</dbReference>
<comment type="caution">
    <text evidence="2">The sequence shown here is derived from an EMBL/GenBank/DDBJ whole genome shotgun (WGS) entry which is preliminary data.</text>
</comment>
<accession>A0A9N9J553</accession>
<dbReference type="OrthoDB" id="2429771at2759"/>
<reference evidence="2" key="1">
    <citation type="submission" date="2021-06" db="EMBL/GenBank/DDBJ databases">
        <authorList>
            <person name="Kallberg Y."/>
            <person name="Tangrot J."/>
            <person name="Rosling A."/>
        </authorList>
    </citation>
    <scope>NUCLEOTIDE SEQUENCE</scope>
    <source>
        <strain evidence="2">UK204</strain>
    </source>
</reference>
<evidence type="ECO:0000256" key="1">
    <source>
        <dbReference type="SAM" id="MobiDB-lite"/>
    </source>
</evidence>
<sequence>MNNAIKFKRANSESLASKSRRNSNKENENLKGKKPDFKLVMNVVDEILFGEVKPPKSKNSTLLLNKDLVKLANFQAGSLDELIKKYGNRTGLASFGIWICGERIYIYDMDLNYDGIYKMTLTSNLIVPTSQTQFVSLIPVLEAFYNIKDRISNVLEITHDNLLDSTSRSMYGRKPTSSPKPVKIPIIGLQPKK</sequence>
<dbReference type="AlphaFoldDB" id="A0A9N9J553"/>
<proteinExistence type="predicted"/>
<keyword evidence="3" id="KW-1185">Reference proteome</keyword>
<evidence type="ECO:0000313" key="3">
    <source>
        <dbReference type="Proteomes" id="UP000789570"/>
    </source>
</evidence>
<gene>
    <name evidence="2" type="ORF">FCALED_LOCUS17124</name>
</gene>
<dbReference type="EMBL" id="CAJVPQ010024167">
    <property type="protein sequence ID" value="CAG8764250.1"/>
    <property type="molecule type" value="Genomic_DNA"/>
</dbReference>
<protein>
    <submittedName>
        <fullName evidence="2">12187_t:CDS:1</fullName>
    </submittedName>
</protein>
<feature type="region of interest" description="Disordered" evidence="1">
    <location>
        <begin position="1"/>
        <end position="31"/>
    </location>
</feature>
<organism evidence="2 3">
    <name type="scientific">Funneliformis caledonium</name>
    <dbReference type="NCBI Taxonomy" id="1117310"/>
    <lineage>
        <taxon>Eukaryota</taxon>
        <taxon>Fungi</taxon>
        <taxon>Fungi incertae sedis</taxon>
        <taxon>Mucoromycota</taxon>
        <taxon>Glomeromycotina</taxon>
        <taxon>Glomeromycetes</taxon>
        <taxon>Glomerales</taxon>
        <taxon>Glomeraceae</taxon>
        <taxon>Funneliformis</taxon>
    </lineage>
</organism>
<evidence type="ECO:0000313" key="2">
    <source>
        <dbReference type="EMBL" id="CAG8764250.1"/>
    </source>
</evidence>